<reference evidence="2 3" key="1">
    <citation type="submission" date="2016-09" db="EMBL/GenBank/DDBJ databases">
        <title>Genomic analysis reveals versatility of anaerobic energy metabolism of Geosporobacter ferrireducens IRF9 of phylum Firmicutes.</title>
        <authorList>
            <person name="Kim S.-J."/>
        </authorList>
    </citation>
    <scope>NUCLEOTIDE SEQUENCE [LARGE SCALE GENOMIC DNA]</scope>
    <source>
        <strain evidence="2 3">IRF9</strain>
    </source>
</reference>
<dbReference type="InterPro" id="IPR002686">
    <property type="entry name" value="Transposase_17"/>
</dbReference>
<name>A0A1D8GLA1_9FIRM</name>
<dbReference type="Gene3D" id="3.30.70.1290">
    <property type="entry name" value="Transposase IS200-like"/>
    <property type="match status" value="1"/>
</dbReference>
<dbReference type="GO" id="GO:0004803">
    <property type="term" value="F:transposase activity"/>
    <property type="evidence" value="ECO:0007669"/>
    <property type="project" value="InterPro"/>
</dbReference>
<dbReference type="SUPFAM" id="SSF143422">
    <property type="entry name" value="Transposase IS200-like"/>
    <property type="match status" value="1"/>
</dbReference>
<evidence type="ECO:0000259" key="1">
    <source>
        <dbReference type="SMART" id="SM01321"/>
    </source>
</evidence>
<accession>A0A1D8GLA1</accession>
<evidence type="ECO:0000313" key="3">
    <source>
        <dbReference type="Proteomes" id="UP000095743"/>
    </source>
</evidence>
<dbReference type="RefSeq" id="WP_069979778.1">
    <property type="nucleotide sequence ID" value="NZ_CP017269.1"/>
</dbReference>
<dbReference type="OrthoDB" id="9794403at2"/>
<dbReference type="PANTHER" id="PTHR36966">
    <property type="entry name" value="REP-ASSOCIATED TYROSINE TRANSPOSASE"/>
    <property type="match status" value="1"/>
</dbReference>
<dbReference type="PANTHER" id="PTHR36966:SF1">
    <property type="entry name" value="REP-ASSOCIATED TYROSINE TRANSPOSASE"/>
    <property type="match status" value="1"/>
</dbReference>
<dbReference type="Proteomes" id="UP000095743">
    <property type="component" value="Chromosome"/>
</dbReference>
<proteinExistence type="predicted"/>
<dbReference type="GO" id="GO:0043565">
    <property type="term" value="F:sequence-specific DNA binding"/>
    <property type="evidence" value="ECO:0007669"/>
    <property type="project" value="TreeGrafter"/>
</dbReference>
<feature type="domain" description="Transposase IS200-like" evidence="1">
    <location>
        <begin position="18"/>
        <end position="150"/>
    </location>
</feature>
<evidence type="ECO:0000313" key="2">
    <source>
        <dbReference type="EMBL" id="AOT71681.1"/>
    </source>
</evidence>
<dbReference type="SMART" id="SM01321">
    <property type="entry name" value="Y1_Tnp"/>
    <property type="match status" value="1"/>
</dbReference>
<dbReference type="EMBL" id="CP017269">
    <property type="protein sequence ID" value="AOT71681.1"/>
    <property type="molecule type" value="Genomic_DNA"/>
</dbReference>
<dbReference type="KEGG" id="gfe:Gferi_20360"/>
<dbReference type="InterPro" id="IPR052715">
    <property type="entry name" value="RAYT_transposase"/>
</dbReference>
<gene>
    <name evidence="2" type="ORF">Gferi_20360</name>
</gene>
<protein>
    <submittedName>
        <fullName evidence="2">Transposase</fullName>
    </submittedName>
</protein>
<dbReference type="InterPro" id="IPR036515">
    <property type="entry name" value="Transposase_17_sf"/>
</dbReference>
<dbReference type="AlphaFoldDB" id="A0A1D8GLA1"/>
<sequence length="162" mass="19187">MENLPRRKPLRLRDYDYSQAGYYFVTVCVKDGECILCRGEQGSPEGVANFTLSKTGEVVEAAINNIEKYYSNIRIDHYTIMPNHLHMIVIISMDQNGRTLFAPTLSRIIKQFKGYVTKQIGYSIWQKSYHDHIVRNEQAYQEIYNYIETNPLKWKLDRYYRD</sequence>
<keyword evidence="3" id="KW-1185">Reference proteome</keyword>
<dbReference type="STRING" id="1424294.Gferi_20360"/>
<dbReference type="GO" id="GO:0006313">
    <property type="term" value="P:DNA transposition"/>
    <property type="evidence" value="ECO:0007669"/>
    <property type="project" value="InterPro"/>
</dbReference>
<organism evidence="2 3">
    <name type="scientific">Geosporobacter ferrireducens</name>
    <dbReference type="NCBI Taxonomy" id="1424294"/>
    <lineage>
        <taxon>Bacteria</taxon>
        <taxon>Bacillati</taxon>
        <taxon>Bacillota</taxon>
        <taxon>Clostridia</taxon>
        <taxon>Peptostreptococcales</taxon>
        <taxon>Thermotaleaceae</taxon>
        <taxon>Geosporobacter</taxon>
    </lineage>
</organism>